<evidence type="ECO:0000256" key="7">
    <source>
        <dbReference type="ARBA" id="ARBA00023288"/>
    </source>
</evidence>
<dbReference type="PRINTS" id="PR01624">
    <property type="entry name" value="GHRELIN"/>
</dbReference>
<feature type="domain" description="Motilin/ghrelin" evidence="12">
    <location>
        <begin position="72"/>
        <end position="98"/>
    </location>
</feature>
<dbReference type="AlphaFoldDB" id="A0A6P5JXS2"/>
<dbReference type="Proteomes" id="UP000515140">
    <property type="component" value="Unplaced"/>
</dbReference>
<dbReference type="Pfam" id="PF04643">
    <property type="entry name" value="Motilin_assoc"/>
    <property type="match status" value="1"/>
</dbReference>
<dbReference type="KEGG" id="pcw:110204869"/>
<keyword evidence="6" id="KW-0027">Amidation</keyword>
<dbReference type="GeneID" id="110204869"/>
<organism evidence="13 14">
    <name type="scientific">Phascolarctos cinereus</name>
    <name type="common">Koala</name>
    <dbReference type="NCBI Taxonomy" id="38626"/>
    <lineage>
        <taxon>Eukaryota</taxon>
        <taxon>Metazoa</taxon>
        <taxon>Chordata</taxon>
        <taxon>Craniata</taxon>
        <taxon>Vertebrata</taxon>
        <taxon>Euteleostomi</taxon>
        <taxon>Mammalia</taxon>
        <taxon>Metatheria</taxon>
        <taxon>Diprotodontia</taxon>
        <taxon>Phascolarctidae</taxon>
        <taxon>Phascolarctos</taxon>
    </lineage>
</organism>
<dbReference type="GO" id="GO:0050728">
    <property type="term" value="P:negative regulation of inflammatory response"/>
    <property type="evidence" value="ECO:0007669"/>
    <property type="project" value="TreeGrafter"/>
</dbReference>
<dbReference type="GO" id="GO:0060124">
    <property type="term" value="P:positive regulation of growth hormone secretion"/>
    <property type="evidence" value="ECO:0007669"/>
    <property type="project" value="TreeGrafter"/>
</dbReference>
<evidence type="ECO:0000256" key="4">
    <source>
        <dbReference type="ARBA" id="ARBA00022702"/>
    </source>
</evidence>
<dbReference type="GO" id="GO:0032024">
    <property type="term" value="P:positive regulation of insulin secretion"/>
    <property type="evidence" value="ECO:0007669"/>
    <property type="project" value="UniProtKB-UniRule"/>
</dbReference>
<evidence type="ECO:0000256" key="10">
    <source>
        <dbReference type="SAM" id="MobiDB-lite"/>
    </source>
</evidence>
<evidence type="ECO:0000313" key="13">
    <source>
        <dbReference type="Proteomes" id="UP000515140"/>
    </source>
</evidence>
<dbReference type="InterPro" id="IPR005441">
    <property type="entry name" value="Preproghrelin"/>
</dbReference>
<reference evidence="14" key="1">
    <citation type="submission" date="2025-08" db="UniProtKB">
        <authorList>
            <consortium name="RefSeq"/>
        </authorList>
    </citation>
    <scope>IDENTIFICATION</scope>
    <source>
        <tissue evidence="14">Spleen</tissue>
    </source>
</reference>
<dbReference type="InParanoid" id="A0A6P5JXS2"/>
<accession>A0A6P5JXS2</accession>
<dbReference type="InterPro" id="IPR006738">
    <property type="entry name" value="Motilin_ghrelin"/>
</dbReference>
<keyword evidence="3 9" id="KW-0964">Secreted</keyword>
<evidence type="ECO:0000256" key="9">
    <source>
        <dbReference type="RuleBase" id="RU368086"/>
    </source>
</evidence>
<dbReference type="PANTHER" id="PTHR14122:SF1">
    <property type="entry name" value="APPETITE-REGULATING HORMONE"/>
    <property type="match status" value="1"/>
</dbReference>
<feature type="compositionally biased region" description="Basic and acidic residues" evidence="10">
    <location>
        <begin position="79"/>
        <end position="101"/>
    </location>
</feature>
<gene>
    <name evidence="14" type="primary">GHRL</name>
</gene>
<keyword evidence="5 9" id="KW-0732">Signal</keyword>
<dbReference type="GO" id="GO:0001696">
    <property type="term" value="P:gastric acid secretion"/>
    <property type="evidence" value="ECO:0007669"/>
    <property type="project" value="TreeGrafter"/>
</dbReference>
<keyword evidence="13" id="KW-1185">Reference proteome</keyword>
<evidence type="ECO:0000256" key="6">
    <source>
        <dbReference type="ARBA" id="ARBA00022815"/>
    </source>
</evidence>
<proteinExistence type="inferred from homology"/>
<protein>
    <recommendedName>
        <fullName evidence="9">Appetite-regulating hormone</fullName>
    </recommendedName>
    <alternativeName>
        <fullName evidence="9">Growth hormone secretagogue</fullName>
    </alternativeName>
    <alternativeName>
        <fullName evidence="9">Growth hormone-releasing peptide</fullName>
    </alternativeName>
    <alternativeName>
        <fullName evidence="9">Motilin-related peptide</fullName>
    </alternativeName>
    <component>
        <recommendedName>
            <fullName evidence="9">Ghrelin</fullName>
        </recommendedName>
    </component>
    <component>
        <recommendedName>
            <fullName evidence="9">Obestatin</fullName>
        </recommendedName>
    </component>
</protein>
<dbReference type="Pfam" id="PF04644">
    <property type="entry name" value="Motilin_ghrelin"/>
    <property type="match status" value="1"/>
</dbReference>
<evidence type="ECO:0000256" key="2">
    <source>
        <dbReference type="ARBA" id="ARBA00006473"/>
    </source>
</evidence>
<comment type="PTM">
    <text evidence="9">O-octanoylation is essential for ghrelin activity.</text>
</comment>
<evidence type="ECO:0000256" key="1">
    <source>
        <dbReference type="ARBA" id="ARBA00004613"/>
    </source>
</evidence>
<evidence type="ECO:0000259" key="12">
    <source>
        <dbReference type="Pfam" id="PF04644"/>
    </source>
</evidence>
<dbReference type="FunCoup" id="A0A6P5JXS2">
    <property type="interactions" value="558"/>
</dbReference>
<dbReference type="PANTHER" id="PTHR14122">
    <property type="entry name" value="GHRELIN PRECURSOR"/>
    <property type="match status" value="1"/>
</dbReference>
<comment type="similarity">
    <text evidence="2 9">Belongs to the motilin family.</text>
</comment>
<evidence type="ECO:0000256" key="5">
    <source>
        <dbReference type="ARBA" id="ARBA00022729"/>
    </source>
</evidence>
<feature type="region of interest" description="Disordered" evidence="10">
    <location>
        <begin position="74"/>
        <end position="110"/>
    </location>
</feature>
<evidence type="ECO:0000256" key="8">
    <source>
        <dbReference type="ARBA" id="ARBA00025531"/>
    </source>
</evidence>
<comment type="function">
    <text evidence="9">Obestatin may be the ligand for GPR39. May have an appetite-reducing effect resulting in decreased food intake. May reduce gastric emptying activity and jejunal motility.</text>
</comment>
<dbReference type="GO" id="GO:0031768">
    <property type="term" value="F:ghrelin receptor binding"/>
    <property type="evidence" value="ECO:0007669"/>
    <property type="project" value="UniProtKB-UniRule"/>
</dbReference>
<dbReference type="InterPro" id="IPR006737">
    <property type="entry name" value="Motilin_assoc"/>
</dbReference>
<dbReference type="CTD" id="51738"/>
<dbReference type="GO" id="GO:0005615">
    <property type="term" value="C:extracellular space"/>
    <property type="evidence" value="ECO:0007669"/>
    <property type="project" value="UniProtKB-UniRule"/>
</dbReference>
<evidence type="ECO:0000259" key="11">
    <source>
        <dbReference type="Pfam" id="PF04643"/>
    </source>
</evidence>
<feature type="domain" description="Motilin/ghrelin-associated peptide" evidence="11">
    <location>
        <begin position="104"/>
        <end position="153"/>
    </location>
</feature>
<keyword evidence="4 9" id="KW-0372">Hormone</keyword>
<comment type="subcellular location">
    <subcellularLocation>
        <location evidence="1 9">Secreted</location>
    </subcellularLocation>
</comment>
<sequence length="159" mass="17698">MSKLLPCPGNFLTYKIEIGVGTRCKAITRNPGIQGKSRPWLLPVPSEKMLPKVVICSLLLLSMLWIDVASAGSSFLSPEHPKIQRKESRKPPVKLQPRDVEDSSSQPEGLEKGLEIQFNAPFDIGIKVAEAQYQQYGRTLEKVLQEILLEENQGNTGEN</sequence>
<dbReference type="GO" id="GO:0032095">
    <property type="term" value="P:regulation of response to food"/>
    <property type="evidence" value="ECO:0007669"/>
    <property type="project" value="UniProtKB-UniRule"/>
</dbReference>
<comment type="function">
    <text evidence="8 9">Ghrelin is the ligand for growth hormone secretagogue receptor type 1 (GHSR). Induces the release of growth hormone from the pituitary. Has an appetite-stimulating effect, induces adiposity and stimulates gastric acid secretion. Involved in growth regulation.</text>
</comment>
<keyword evidence="7 9" id="KW-0449">Lipoprotein</keyword>
<dbReference type="RefSeq" id="XP_020836679.1">
    <property type="nucleotide sequence ID" value="XM_020981020.1"/>
</dbReference>
<evidence type="ECO:0000256" key="3">
    <source>
        <dbReference type="ARBA" id="ARBA00022525"/>
    </source>
</evidence>
<dbReference type="GO" id="GO:0016608">
    <property type="term" value="F:growth hormone-releasing hormone activity"/>
    <property type="evidence" value="ECO:0007669"/>
    <property type="project" value="UniProtKB-UniRule"/>
</dbReference>
<name>A0A6P5JXS2_PHACI</name>
<evidence type="ECO:0000313" key="14">
    <source>
        <dbReference type="RefSeq" id="XP_020836679.1"/>
    </source>
</evidence>